<organism evidence="1 2">
    <name type="scientific">Dovyalis caffra</name>
    <dbReference type="NCBI Taxonomy" id="77055"/>
    <lineage>
        <taxon>Eukaryota</taxon>
        <taxon>Viridiplantae</taxon>
        <taxon>Streptophyta</taxon>
        <taxon>Embryophyta</taxon>
        <taxon>Tracheophyta</taxon>
        <taxon>Spermatophyta</taxon>
        <taxon>Magnoliopsida</taxon>
        <taxon>eudicotyledons</taxon>
        <taxon>Gunneridae</taxon>
        <taxon>Pentapetalae</taxon>
        <taxon>rosids</taxon>
        <taxon>fabids</taxon>
        <taxon>Malpighiales</taxon>
        <taxon>Salicaceae</taxon>
        <taxon>Flacourtieae</taxon>
        <taxon>Dovyalis</taxon>
    </lineage>
</organism>
<sequence>MIPDTFIQHQLLTCCKKGKVPLVDAPISMKLLKAPNEATAYPFAFHSLYAEARAYTLFNILKMDCFVCMQLNLRM</sequence>
<dbReference type="AlphaFoldDB" id="A0AAV1SUR4"/>
<keyword evidence="2" id="KW-1185">Reference proteome</keyword>
<reference evidence="1 2" key="1">
    <citation type="submission" date="2024-01" db="EMBL/GenBank/DDBJ databases">
        <authorList>
            <person name="Waweru B."/>
        </authorList>
    </citation>
    <scope>NUCLEOTIDE SEQUENCE [LARGE SCALE GENOMIC DNA]</scope>
</reference>
<dbReference type="EMBL" id="CAWUPB010001199">
    <property type="protein sequence ID" value="CAK7357399.1"/>
    <property type="molecule type" value="Genomic_DNA"/>
</dbReference>
<name>A0AAV1SUR4_9ROSI</name>
<evidence type="ECO:0000313" key="2">
    <source>
        <dbReference type="Proteomes" id="UP001314170"/>
    </source>
</evidence>
<proteinExistence type="predicted"/>
<protein>
    <submittedName>
        <fullName evidence="1">Uncharacterized protein</fullName>
    </submittedName>
</protein>
<evidence type="ECO:0000313" key="1">
    <source>
        <dbReference type="EMBL" id="CAK7357399.1"/>
    </source>
</evidence>
<accession>A0AAV1SUR4</accession>
<dbReference type="Proteomes" id="UP001314170">
    <property type="component" value="Unassembled WGS sequence"/>
</dbReference>
<comment type="caution">
    <text evidence="1">The sequence shown here is derived from an EMBL/GenBank/DDBJ whole genome shotgun (WGS) entry which is preliminary data.</text>
</comment>
<gene>
    <name evidence="1" type="ORF">DCAF_LOCUS27687</name>
</gene>